<dbReference type="RefSeq" id="WP_021287427.1">
    <property type="nucleotide sequence ID" value="NZ_AUPZ01000007.1"/>
</dbReference>
<evidence type="ECO:0000256" key="7">
    <source>
        <dbReference type="ARBA" id="ARBA00023136"/>
    </source>
</evidence>
<proteinExistence type="predicted"/>
<evidence type="ECO:0000256" key="2">
    <source>
        <dbReference type="ARBA" id="ARBA00022448"/>
    </source>
</evidence>
<dbReference type="OrthoDB" id="9805130at2"/>
<dbReference type="AlphaFoldDB" id="T0JRL7"/>
<dbReference type="Gene3D" id="3.40.50.300">
    <property type="entry name" value="P-loop containing nucleotide triphosphate hydrolases"/>
    <property type="match status" value="1"/>
</dbReference>
<evidence type="ECO:0000256" key="4">
    <source>
        <dbReference type="ARBA" id="ARBA00022741"/>
    </source>
</evidence>
<dbReference type="GO" id="GO:0043190">
    <property type="term" value="C:ATP-binding cassette (ABC) transporter complex"/>
    <property type="evidence" value="ECO:0007669"/>
    <property type="project" value="TreeGrafter"/>
</dbReference>
<dbReference type="eggNOG" id="COG1122">
    <property type="taxonomic scope" value="Bacteria"/>
</dbReference>
<keyword evidence="6" id="KW-1278">Translocase</keyword>
<dbReference type="InterPro" id="IPR027417">
    <property type="entry name" value="P-loop_NTPase"/>
</dbReference>
<dbReference type="SMART" id="SM00382">
    <property type="entry name" value="AAA"/>
    <property type="match status" value="1"/>
</dbReference>
<evidence type="ECO:0000259" key="8">
    <source>
        <dbReference type="PROSITE" id="PS50893"/>
    </source>
</evidence>
<dbReference type="PANTHER" id="PTHR43553:SF27">
    <property type="entry name" value="ENERGY-COUPLING FACTOR TRANSPORTER ATP-BINDING PROTEIN ECFA2"/>
    <property type="match status" value="1"/>
</dbReference>
<dbReference type="Proteomes" id="UP000015520">
    <property type="component" value="Unassembled WGS sequence"/>
</dbReference>
<dbReference type="EMBL" id="AUPZ01000007">
    <property type="protein sequence ID" value="EQB39507.1"/>
    <property type="molecule type" value="Genomic_DNA"/>
</dbReference>
<name>T0JRL7_9BACT</name>
<dbReference type="InterPro" id="IPR003593">
    <property type="entry name" value="AAA+_ATPase"/>
</dbReference>
<keyword evidence="2" id="KW-0813">Transport</keyword>
<evidence type="ECO:0000313" key="9">
    <source>
        <dbReference type="EMBL" id="EQB39507.1"/>
    </source>
</evidence>
<feature type="domain" description="ABC transporter" evidence="8">
    <location>
        <begin position="2"/>
        <end position="237"/>
    </location>
</feature>
<dbReference type="GO" id="GO:0005524">
    <property type="term" value="F:ATP binding"/>
    <property type="evidence" value="ECO:0007669"/>
    <property type="project" value="UniProtKB-KW"/>
</dbReference>
<dbReference type="PROSITE" id="PS50893">
    <property type="entry name" value="ABC_TRANSPORTER_2"/>
    <property type="match status" value="1"/>
</dbReference>
<evidence type="ECO:0000256" key="5">
    <source>
        <dbReference type="ARBA" id="ARBA00022840"/>
    </source>
</evidence>
<sequence>MIECKNLSYNYQDFQLNEIEVLKDVSFKIDRGEKVLLLGINGSGKSTLLKLLNGLLYAKSGEFYFKENLVNKKYLKENSKDFRKSISLQMQDPSSMLFNPSVYDDIAFGLKHFGFNNVDDRVHHYAKKFEIESILKSSPLSLSGGQKQKVLLASLLCVEPEVLLLDEPTAHLDPPTTGWLVEFLDSLDVTALISTHNISLGKELADRAIVINREIIYDGKVEALLEDMPTLIKAQLVHKHRHKHDSVEHKHYHLHSWS</sequence>
<evidence type="ECO:0000313" key="10">
    <source>
        <dbReference type="Proteomes" id="UP000015520"/>
    </source>
</evidence>
<dbReference type="GO" id="GO:0042626">
    <property type="term" value="F:ATPase-coupled transmembrane transporter activity"/>
    <property type="evidence" value="ECO:0007669"/>
    <property type="project" value="TreeGrafter"/>
</dbReference>
<dbReference type="InterPro" id="IPR017871">
    <property type="entry name" value="ABC_transporter-like_CS"/>
</dbReference>
<comment type="caution">
    <text evidence="9">The sequence shown here is derived from an EMBL/GenBank/DDBJ whole genome shotgun (WGS) entry which is preliminary data.</text>
</comment>
<keyword evidence="5" id="KW-0067">ATP-binding</keyword>
<reference evidence="9 10" key="1">
    <citation type="submission" date="2013-07" db="EMBL/GenBank/DDBJ databases">
        <title>Sulfurimonas hongkongensis AST-10 Genome Sequencing.</title>
        <authorList>
            <person name="Cai L."/>
            <person name="Zhang T."/>
        </authorList>
    </citation>
    <scope>NUCLEOTIDE SEQUENCE [LARGE SCALE GENOMIC DNA]</scope>
    <source>
        <strain evidence="9 10">AST-10</strain>
    </source>
</reference>
<dbReference type="PANTHER" id="PTHR43553">
    <property type="entry name" value="HEAVY METAL TRANSPORTER"/>
    <property type="match status" value="1"/>
</dbReference>
<keyword evidence="3" id="KW-1003">Cell membrane</keyword>
<dbReference type="PATRIC" id="fig|1172190.3.peg.1132"/>
<dbReference type="PROSITE" id="PS00211">
    <property type="entry name" value="ABC_TRANSPORTER_1"/>
    <property type="match status" value="1"/>
</dbReference>
<evidence type="ECO:0000256" key="6">
    <source>
        <dbReference type="ARBA" id="ARBA00022967"/>
    </source>
</evidence>
<dbReference type="InterPro" id="IPR015856">
    <property type="entry name" value="ABC_transpr_CbiO/EcfA_su"/>
</dbReference>
<dbReference type="CDD" id="cd03225">
    <property type="entry name" value="ABC_cobalt_CbiO_domain1"/>
    <property type="match status" value="1"/>
</dbReference>
<comment type="subcellular location">
    <subcellularLocation>
        <location evidence="1">Cell membrane</location>
        <topology evidence="1">Peripheral membrane protein</topology>
    </subcellularLocation>
</comment>
<gene>
    <name evidence="9" type="ORF">M947_05795</name>
</gene>
<dbReference type="Pfam" id="PF00005">
    <property type="entry name" value="ABC_tran"/>
    <property type="match status" value="1"/>
</dbReference>
<evidence type="ECO:0000256" key="1">
    <source>
        <dbReference type="ARBA" id="ARBA00004202"/>
    </source>
</evidence>
<dbReference type="STRING" id="1172190.M947_05795"/>
<organism evidence="9 10">
    <name type="scientific">Sulfurimonas hongkongensis</name>
    <dbReference type="NCBI Taxonomy" id="1172190"/>
    <lineage>
        <taxon>Bacteria</taxon>
        <taxon>Pseudomonadati</taxon>
        <taxon>Campylobacterota</taxon>
        <taxon>Epsilonproteobacteria</taxon>
        <taxon>Campylobacterales</taxon>
        <taxon>Sulfurimonadaceae</taxon>
        <taxon>Sulfurimonas</taxon>
    </lineage>
</organism>
<keyword evidence="4" id="KW-0547">Nucleotide-binding</keyword>
<dbReference type="InterPro" id="IPR003439">
    <property type="entry name" value="ABC_transporter-like_ATP-bd"/>
</dbReference>
<dbReference type="InterPro" id="IPR050095">
    <property type="entry name" value="ECF_ABC_transporter_ATP-bd"/>
</dbReference>
<dbReference type="GO" id="GO:0016887">
    <property type="term" value="F:ATP hydrolysis activity"/>
    <property type="evidence" value="ECO:0007669"/>
    <property type="project" value="InterPro"/>
</dbReference>
<protein>
    <submittedName>
        <fullName evidence="9">ABC transporter</fullName>
    </submittedName>
</protein>
<keyword evidence="10" id="KW-1185">Reference proteome</keyword>
<dbReference type="SUPFAM" id="SSF52540">
    <property type="entry name" value="P-loop containing nucleoside triphosphate hydrolases"/>
    <property type="match status" value="1"/>
</dbReference>
<evidence type="ECO:0000256" key="3">
    <source>
        <dbReference type="ARBA" id="ARBA00022475"/>
    </source>
</evidence>
<accession>T0JRL7</accession>
<keyword evidence="7" id="KW-0472">Membrane</keyword>